<evidence type="ECO:0008006" key="4">
    <source>
        <dbReference type="Google" id="ProtNLM"/>
    </source>
</evidence>
<dbReference type="Proteomes" id="UP001271648">
    <property type="component" value="Unassembled WGS sequence"/>
</dbReference>
<accession>A0AAW9AC54</accession>
<keyword evidence="3" id="KW-1185">Reference proteome</keyword>
<keyword evidence="1" id="KW-0812">Transmembrane</keyword>
<evidence type="ECO:0000256" key="1">
    <source>
        <dbReference type="SAM" id="Phobius"/>
    </source>
</evidence>
<feature type="transmembrane region" description="Helical" evidence="1">
    <location>
        <begin position="39"/>
        <end position="61"/>
    </location>
</feature>
<keyword evidence="1" id="KW-1133">Transmembrane helix</keyword>
<evidence type="ECO:0000313" key="3">
    <source>
        <dbReference type="Proteomes" id="UP001271648"/>
    </source>
</evidence>
<dbReference type="AlphaFoldDB" id="A0AAW9AC54"/>
<name>A0AAW9AC54_9BACL</name>
<keyword evidence="1" id="KW-0472">Membrane</keyword>
<organism evidence="2 3">
    <name type="scientific">Sporosarcina thermotolerans</name>
    <dbReference type="NCBI Taxonomy" id="633404"/>
    <lineage>
        <taxon>Bacteria</taxon>
        <taxon>Bacillati</taxon>
        <taxon>Bacillota</taxon>
        <taxon>Bacilli</taxon>
        <taxon>Bacillales</taxon>
        <taxon>Caryophanaceae</taxon>
        <taxon>Sporosarcina</taxon>
    </lineage>
</organism>
<gene>
    <name evidence="2" type="ORF">QTL97_16520</name>
</gene>
<comment type="caution">
    <text evidence="2">The sequence shown here is derived from an EMBL/GenBank/DDBJ whole genome shotgun (WGS) entry which is preliminary data.</text>
</comment>
<sequence length="70" mass="7706">MNKNNKSYVDPFVIVMMSISAVLIGLGGVVRLFNNEFLFGVPQVIVGFVGGILGFIQYRLIKKQGRNSSN</sequence>
<dbReference type="EMBL" id="JAUBDJ010000014">
    <property type="protein sequence ID" value="MDW0118535.1"/>
    <property type="molecule type" value="Genomic_DNA"/>
</dbReference>
<dbReference type="RefSeq" id="WP_283734228.1">
    <property type="nucleotide sequence ID" value="NZ_CP125968.1"/>
</dbReference>
<protein>
    <recommendedName>
        <fullName evidence="4">ATPase F0F1</fullName>
    </recommendedName>
</protein>
<evidence type="ECO:0000313" key="2">
    <source>
        <dbReference type="EMBL" id="MDW0118535.1"/>
    </source>
</evidence>
<proteinExistence type="predicted"/>
<reference evidence="2 3" key="1">
    <citation type="submission" date="2023-06" db="EMBL/GenBank/DDBJ databases">
        <title>Sporosarcina sp. nov., isolated from Korean traditional fermented seafood 'Jeotgal'.</title>
        <authorList>
            <person name="Yang A.I."/>
            <person name="Shin N.-R."/>
        </authorList>
    </citation>
    <scope>NUCLEOTIDE SEQUENCE [LARGE SCALE GENOMIC DNA]</scope>
    <source>
        <strain evidence="2 3">KCTC43456</strain>
    </source>
</reference>
<feature type="transmembrane region" description="Helical" evidence="1">
    <location>
        <begin position="12"/>
        <end position="33"/>
    </location>
</feature>